<proteinExistence type="predicted"/>
<dbReference type="AlphaFoldDB" id="A0AAU9N1B8"/>
<dbReference type="PANTHER" id="PTHR11017">
    <property type="entry name" value="LEUCINE-RICH REPEAT-CONTAINING PROTEIN"/>
    <property type="match status" value="1"/>
</dbReference>
<dbReference type="Gene3D" id="3.40.50.300">
    <property type="entry name" value="P-loop containing nucleotide triphosphate hydrolases"/>
    <property type="match status" value="1"/>
</dbReference>
<dbReference type="GO" id="GO:0006952">
    <property type="term" value="P:defense response"/>
    <property type="evidence" value="ECO:0007669"/>
    <property type="project" value="InterPro"/>
</dbReference>
<gene>
    <name evidence="1" type="ORF">LVIROSA_LOCUS18292</name>
</gene>
<accession>A0AAU9N1B8</accession>
<dbReference type="EMBL" id="CAKMRJ010003334">
    <property type="protein sequence ID" value="CAH1431581.1"/>
    <property type="molecule type" value="Genomic_DNA"/>
</dbReference>
<reference evidence="1 2" key="1">
    <citation type="submission" date="2022-01" db="EMBL/GenBank/DDBJ databases">
        <authorList>
            <person name="Xiong W."/>
            <person name="Schranz E."/>
        </authorList>
    </citation>
    <scope>NUCLEOTIDE SEQUENCE [LARGE SCALE GENOMIC DNA]</scope>
</reference>
<evidence type="ECO:0000313" key="1">
    <source>
        <dbReference type="EMBL" id="CAH1431581.1"/>
    </source>
</evidence>
<organism evidence="1 2">
    <name type="scientific">Lactuca virosa</name>
    <dbReference type="NCBI Taxonomy" id="75947"/>
    <lineage>
        <taxon>Eukaryota</taxon>
        <taxon>Viridiplantae</taxon>
        <taxon>Streptophyta</taxon>
        <taxon>Embryophyta</taxon>
        <taxon>Tracheophyta</taxon>
        <taxon>Spermatophyta</taxon>
        <taxon>Magnoliopsida</taxon>
        <taxon>eudicotyledons</taxon>
        <taxon>Gunneridae</taxon>
        <taxon>Pentapetalae</taxon>
        <taxon>asterids</taxon>
        <taxon>campanulids</taxon>
        <taxon>Asterales</taxon>
        <taxon>Asteraceae</taxon>
        <taxon>Cichorioideae</taxon>
        <taxon>Cichorieae</taxon>
        <taxon>Lactucinae</taxon>
        <taxon>Lactuca</taxon>
    </lineage>
</organism>
<sequence>MVARMQHLKLKLQVGSGGVCMIGIWGVGGGGVLKQKEVLGIDRVEEGRRMIIDRFCHRKVLIVLDDVDQLDQLEALAGSHDWFGEGS</sequence>
<keyword evidence="2" id="KW-1185">Reference proteome</keyword>
<dbReference type="InterPro" id="IPR044974">
    <property type="entry name" value="Disease_R_plants"/>
</dbReference>
<evidence type="ECO:0008006" key="3">
    <source>
        <dbReference type="Google" id="ProtNLM"/>
    </source>
</evidence>
<protein>
    <recommendedName>
        <fullName evidence="3">NB-ARC domain-containing protein</fullName>
    </recommendedName>
</protein>
<dbReference type="InterPro" id="IPR027417">
    <property type="entry name" value="P-loop_NTPase"/>
</dbReference>
<comment type="caution">
    <text evidence="1">The sequence shown here is derived from an EMBL/GenBank/DDBJ whole genome shotgun (WGS) entry which is preliminary data.</text>
</comment>
<name>A0AAU9N1B8_9ASTR</name>
<evidence type="ECO:0000313" key="2">
    <source>
        <dbReference type="Proteomes" id="UP001157418"/>
    </source>
</evidence>
<dbReference type="PANTHER" id="PTHR11017:SF271">
    <property type="entry name" value="DISEASE RESISTANCE PROTEIN (TIR-NBS-LRR CLASS) FAMILY"/>
    <property type="match status" value="1"/>
</dbReference>
<dbReference type="Proteomes" id="UP001157418">
    <property type="component" value="Unassembled WGS sequence"/>
</dbReference>